<gene>
    <name evidence="9" type="ORF">EGW08_015778</name>
</gene>
<keyword evidence="3" id="KW-0963">Cytoplasm</keyword>
<keyword evidence="6" id="KW-0539">Nucleus</keyword>
<comment type="caution">
    <text evidence="9">The sequence shown here is derived from an EMBL/GenBank/DDBJ whole genome shotgun (WGS) entry which is preliminary data.</text>
</comment>
<evidence type="ECO:0000256" key="5">
    <source>
        <dbReference type="ARBA" id="ARBA00022776"/>
    </source>
</evidence>
<keyword evidence="7" id="KW-0131">Cell cycle</keyword>
<reference evidence="9 10" key="1">
    <citation type="submission" date="2019-01" db="EMBL/GenBank/DDBJ databases">
        <title>A draft genome assembly of the solar-powered sea slug Elysia chlorotica.</title>
        <authorList>
            <person name="Cai H."/>
            <person name="Li Q."/>
            <person name="Fang X."/>
            <person name="Li J."/>
            <person name="Curtis N.E."/>
            <person name="Altenburger A."/>
            <person name="Shibata T."/>
            <person name="Feng M."/>
            <person name="Maeda T."/>
            <person name="Schwartz J.A."/>
            <person name="Shigenobu S."/>
            <person name="Lundholm N."/>
            <person name="Nishiyama T."/>
            <person name="Yang H."/>
            <person name="Hasebe M."/>
            <person name="Li S."/>
            <person name="Pierce S.K."/>
            <person name="Wang J."/>
        </authorList>
    </citation>
    <scope>NUCLEOTIDE SEQUENCE [LARGE SCALE GENOMIC DNA]</scope>
    <source>
        <strain evidence="9">EC2010</strain>
        <tissue evidence="9">Whole organism of an adult</tissue>
    </source>
</reference>
<keyword evidence="4" id="KW-0132">Cell division</keyword>
<keyword evidence="10" id="KW-1185">Reference proteome</keyword>
<evidence type="ECO:0000256" key="7">
    <source>
        <dbReference type="ARBA" id="ARBA00023306"/>
    </source>
</evidence>
<dbReference type="GO" id="GO:0032039">
    <property type="term" value="C:integrator complex"/>
    <property type="evidence" value="ECO:0007669"/>
    <property type="project" value="TreeGrafter"/>
</dbReference>
<comment type="subcellular location">
    <subcellularLocation>
        <location evidence="2">Cytoplasm</location>
    </subcellularLocation>
    <subcellularLocation>
        <location evidence="1">Nucleus</location>
    </subcellularLocation>
</comment>
<sequence length="218" mass="24588">MFAVSHKTVFVLDRSPYFAQSCNQPIEYDVLRSKGSGIIPAAPITKSLWTCCIDALQEYLRIVMDIYPREKQVKLTEGISFFTNHPDGKLCKTILTKLSLVGPPKKEDDGFSVLHGLSAAVNCLREPTVQQTWKMESSGQAVKNRGRIILLTHIKNQSQMQKLEAYVQEEITQMNMSDGSDLLPIHECELVVVHSIPLDQEIRLNDRPLRELGPVLRA</sequence>
<organism evidence="9 10">
    <name type="scientific">Elysia chlorotica</name>
    <name type="common">Eastern emerald elysia</name>
    <name type="synonym">Sea slug</name>
    <dbReference type="NCBI Taxonomy" id="188477"/>
    <lineage>
        <taxon>Eukaryota</taxon>
        <taxon>Metazoa</taxon>
        <taxon>Spiralia</taxon>
        <taxon>Lophotrochozoa</taxon>
        <taxon>Mollusca</taxon>
        <taxon>Gastropoda</taxon>
        <taxon>Heterobranchia</taxon>
        <taxon>Euthyneura</taxon>
        <taxon>Panpulmonata</taxon>
        <taxon>Sacoglossa</taxon>
        <taxon>Placobranchoidea</taxon>
        <taxon>Plakobranchidae</taxon>
        <taxon>Elysia</taxon>
    </lineage>
</organism>
<name>A0A3S1B5D1_ELYCH</name>
<dbReference type="Proteomes" id="UP000271974">
    <property type="component" value="Unassembled WGS sequence"/>
</dbReference>
<dbReference type="GO" id="GO:0005737">
    <property type="term" value="C:cytoplasm"/>
    <property type="evidence" value="ECO:0007669"/>
    <property type="project" value="UniProtKB-SubCell"/>
</dbReference>
<dbReference type="OrthoDB" id="5844105at2759"/>
<evidence type="ECO:0000313" key="10">
    <source>
        <dbReference type="Proteomes" id="UP000271974"/>
    </source>
</evidence>
<dbReference type="EMBL" id="RQTK01000660">
    <property type="protein sequence ID" value="RUS76464.1"/>
    <property type="molecule type" value="Genomic_DNA"/>
</dbReference>
<keyword evidence="5" id="KW-0498">Mitosis</keyword>
<dbReference type="GO" id="GO:0007346">
    <property type="term" value="P:regulation of mitotic cell cycle"/>
    <property type="evidence" value="ECO:0007669"/>
    <property type="project" value="TreeGrafter"/>
</dbReference>
<dbReference type="PANTHER" id="PTHR12955">
    <property type="entry name" value="SARCOMA ANTIGEN NY-SAR-95-RELATED"/>
    <property type="match status" value="1"/>
</dbReference>
<evidence type="ECO:0000256" key="6">
    <source>
        <dbReference type="ARBA" id="ARBA00023242"/>
    </source>
</evidence>
<evidence type="ECO:0000256" key="1">
    <source>
        <dbReference type="ARBA" id="ARBA00004123"/>
    </source>
</evidence>
<evidence type="ECO:0000256" key="3">
    <source>
        <dbReference type="ARBA" id="ARBA00022490"/>
    </source>
</evidence>
<comment type="similarity">
    <text evidence="8">Belongs to the Integrator subunit 13 family.</text>
</comment>
<evidence type="ECO:0000256" key="8">
    <source>
        <dbReference type="ARBA" id="ARBA00061603"/>
    </source>
</evidence>
<dbReference type="GO" id="GO:0051301">
    <property type="term" value="P:cell division"/>
    <property type="evidence" value="ECO:0007669"/>
    <property type="project" value="UniProtKB-KW"/>
</dbReference>
<evidence type="ECO:0000256" key="2">
    <source>
        <dbReference type="ARBA" id="ARBA00004496"/>
    </source>
</evidence>
<protein>
    <recommendedName>
        <fullName evidence="11">Set apart in position or space protein</fullName>
    </recommendedName>
</protein>
<dbReference type="AlphaFoldDB" id="A0A3S1B5D1"/>
<dbReference type="InterPro" id="IPR019355">
    <property type="entry name" value="Cell_cycle_regulator_Mat89Bb"/>
</dbReference>
<evidence type="ECO:0000256" key="4">
    <source>
        <dbReference type="ARBA" id="ARBA00022618"/>
    </source>
</evidence>
<dbReference type="GO" id="GO:0051642">
    <property type="term" value="P:centrosome localization"/>
    <property type="evidence" value="ECO:0007669"/>
    <property type="project" value="TreeGrafter"/>
</dbReference>
<dbReference type="STRING" id="188477.A0A3S1B5D1"/>
<dbReference type="Pfam" id="PF10221">
    <property type="entry name" value="Mat89Bb"/>
    <property type="match status" value="1"/>
</dbReference>
<dbReference type="PANTHER" id="PTHR12955:SF1">
    <property type="entry name" value="INTEGRATOR COMPLEX SUBUNIT 13"/>
    <property type="match status" value="1"/>
</dbReference>
<evidence type="ECO:0000313" key="9">
    <source>
        <dbReference type="EMBL" id="RUS76464.1"/>
    </source>
</evidence>
<feature type="non-terminal residue" evidence="9">
    <location>
        <position position="218"/>
    </location>
</feature>
<accession>A0A3S1B5D1</accession>
<proteinExistence type="inferred from homology"/>
<evidence type="ECO:0008006" key="11">
    <source>
        <dbReference type="Google" id="ProtNLM"/>
    </source>
</evidence>